<feature type="binding site" evidence="14">
    <location>
        <begin position="146"/>
        <end position="153"/>
    </location>
    <ligand>
        <name>GTP</name>
        <dbReference type="ChEBI" id="CHEBI:37565"/>
    </ligand>
</feature>
<comment type="subcellular location">
    <subcellularLocation>
        <location evidence="2">Endoplasmic reticulum membrane</location>
        <topology evidence="2">Peripheral membrane protein</topology>
    </subcellularLocation>
    <subcellularLocation>
        <location evidence="1">Golgi apparatus membrane</location>
        <topology evidence="1">Peripheral membrane protein</topology>
    </subcellularLocation>
</comment>
<feature type="binding site" evidence="14">
    <location>
        <begin position="250"/>
        <end position="253"/>
    </location>
    <ligand>
        <name>GTP</name>
        <dbReference type="ChEBI" id="CHEBI:37565"/>
    </ligand>
</feature>
<organism evidence="18 19">
    <name type="scientific">Astrephomene gubernaculifera</name>
    <dbReference type="NCBI Taxonomy" id="47775"/>
    <lineage>
        <taxon>Eukaryota</taxon>
        <taxon>Viridiplantae</taxon>
        <taxon>Chlorophyta</taxon>
        <taxon>core chlorophytes</taxon>
        <taxon>Chlorophyceae</taxon>
        <taxon>CS clade</taxon>
        <taxon>Chlamydomonadales</taxon>
        <taxon>Astrephomenaceae</taxon>
        <taxon>Astrephomene</taxon>
    </lineage>
</organism>
<feature type="binding site" evidence="13">
    <location>
        <position position="149"/>
    </location>
    <ligand>
        <name>GTP</name>
        <dbReference type="ChEBI" id="CHEBI:37565"/>
    </ligand>
</feature>
<evidence type="ECO:0000256" key="2">
    <source>
        <dbReference type="ARBA" id="ARBA00004406"/>
    </source>
</evidence>
<dbReference type="GO" id="GO:0003924">
    <property type="term" value="F:GTPase activity"/>
    <property type="evidence" value="ECO:0007669"/>
    <property type="project" value="InterPro"/>
</dbReference>
<reference evidence="18 19" key="1">
    <citation type="journal article" date="2021" name="Sci. Rep.">
        <title>Genome sequencing of the multicellular alga Astrephomene provides insights into convergent evolution of germ-soma differentiation.</title>
        <authorList>
            <person name="Yamashita S."/>
            <person name="Yamamoto K."/>
            <person name="Matsuzaki R."/>
            <person name="Suzuki S."/>
            <person name="Yamaguchi H."/>
            <person name="Hirooka S."/>
            <person name="Minakuchi Y."/>
            <person name="Miyagishima S."/>
            <person name="Kawachi M."/>
            <person name="Toyoda A."/>
            <person name="Nozaki H."/>
        </authorList>
    </citation>
    <scope>NUCLEOTIDE SEQUENCE [LARGE SCALE GENOMIC DNA]</scope>
    <source>
        <strain evidence="18 19">NIES-4017</strain>
    </source>
</reference>
<evidence type="ECO:0000256" key="13">
    <source>
        <dbReference type="PIRSR" id="PIRSR606687-2"/>
    </source>
</evidence>
<keyword evidence="9 16" id="KW-0653">Protein transport</keyword>
<feature type="binding site" evidence="13">
    <location>
        <position position="152"/>
    </location>
    <ligand>
        <name>GTP</name>
        <dbReference type="ChEBI" id="CHEBI:37565"/>
    </ligand>
</feature>
<dbReference type="PROSITE" id="PS51422">
    <property type="entry name" value="SAR1"/>
    <property type="match status" value="1"/>
</dbReference>
<evidence type="ECO:0000256" key="16">
    <source>
        <dbReference type="RuleBase" id="RU003926"/>
    </source>
</evidence>
<feature type="binding site" evidence="15">
    <location>
        <position position="153"/>
    </location>
    <ligand>
        <name>Mg(2+)</name>
        <dbReference type="ChEBI" id="CHEBI:18420"/>
    </ligand>
</feature>
<dbReference type="InterPro" id="IPR006687">
    <property type="entry name" value="Small_GTPase_SAR1"/>
</dbReference>
<dbReference type="CDD" id="cd00879">
    <property type="entry name" value="Sar1"/>
    <property type="match status" value="1"/>
</dbReference>
<feature type="binding site" evidence="14">
    <location>
        <position position="192"/>
    </location>
    <ligand>
        <name>GTP</name>
        <dbReference type="ChEBI" id="CHEBI:37565"/>
    </ligand>
</feature>
<keyword evidence="15" id="KW-0460">Magnesium</keyword>
<dbReference type="Gene3D" id="3.40.50.300">
    <property type="entry name" value="P-loop containing nucleotide triphosphate hydrolases"/>
    <property type="match status" value="1"/>
</dbReference>
<evidence type="ECO:0000256" key="15">
    <source>
        <dbReference type="PIRSR" id="PIRSR606689-2"/>
    </source>
</evidence>
<keyword evidence="15" id="KW-0479">Metal-binding</keyword>
<dbReference type="SUPFAM" id="SSF52540">
    <property type="entry name" value="P-loop containing nucleoside triphosphate hydrolases"/>
    <property type="match status" value="1"/>
</dbReference>
<keyword evidence="5 13" id="KW-0547">Nucleotide-binding</keyword>
<feature type="binding site" evidence="13">
    <location>
        <position position="250"/>
    </location>
    <ligand>
        <name>GTP</name>
        <dbReference type="ChEBI" id="CHEBI:37565"/>
    </ligand>
</feature>
<dbReference type="InterPro" id="IPR006689">
    <property type="entry name" value="Small_GTPase_ARF/SAR"/>
</dbReference>
<dbReference type="InterPro" id="IPR005225">
    <property type="entry name" value="Small_GTP-bd"/>
</dbReference>
<evidence type="ECO:0000313" key="19">
    <source>
        <dbReference type="Proteomes" id="UP001054857"/>
    </source>
</evidence>
<dbReference type="NCBIfam" id="TIGR00231">
    <property type="entry name" value="small_GTP"/>
    <property type="match status" value="1"/>
</dbReference>
<evidence type="ECO:0000256" key="3">
    <source>
        <dbReference type="ARBA" id="ARBA00007507"/>
    </source>
</evidence>
<evidence type="ECO:0000313" key="18">
    <source>
        <dbReference type="EMBL" id="GFR45149.1"/>
    </source>
</evidence>
<keyword evidence="19" id="KW-1185">Reference proteome</keyword>
<comment type="caution">
    <text evidence="18">The sequence shown here is derived from an EMBL/GenBank/DDBJ whole genome shotgun (WGS) entry which is preliminary data.</text>
</comment>
<accession>A0AAD3DNI5</accession>
<dbReference type="PROSITE" id="PS51417">
    <property type="entry name" value="ARF"/>
    <property type="match status" value="1"/>
</dbReference>
<comment type="similarity">
    <text evidence="3 16">Belongs to the small GTPase superfamily. SAR1 family.</text>
</comment>
<keyword evidence="6" id="KW-0378">Hydrolase</keyword>
<evidence type="ECO:0000256" key="11">
    <source>
        <dbReference type="ARBA" id="ARBA00023134"/>
    </source>
</evidence>
<evidence type="ECO:0000256" key="6">
    <source>
        <dbReference type="ARBA" id="ARBA00022801"/>
    </source>
</evidence>
<dbReference type="GO" id="GO:0016192">
    <property type="term" value="P:vesicle-mediated transport"/>
    <property type="evidence" value="ECO:0007669"/>
    <property type="project" value="UniProtKB-KW"/>
</dbReference>
<feature type="binding site" evidence="13">
    <location>
        <position position="251"/>
    </location>
    <ligand>
        <name>GTP</name>
        <dbReference type="ChEBI" id="CHEBI:37565"/>
    </ligand>
</feature>
<evidence type="ECO:0000256" key="7">
    <source>
        <dbReference type="ARBA" id="ARBA00022824"/>
    </source>
</evidence>
<dbReference type="InterPro" id="IPR027417">
    <property type="entry name" value="P-loop_NTPase"/>
</dbReference>
<evidence type="ECO:0000256" key="8">
    <source>
        <dbReference type="ARBA" id="ARBA00022892"/>
    </source>
</evidence>
<dbReference type="AlphaFoldDB" id="A0AAD3DNI5"/>
<evidence type="ECO:0000256" key="4">
    <source>
        <dbReference type="ARBA" id="ARBA00022448"/>
    </source>
</evidence>
<dbReference type="Pfam" id="PF00025">
    <property type="entry name" value="Arf"/>
    <property type="match status" value="1"/>
</dbReference>
<dbReference type="SMART" id="SM00177">
    <property type="entry name" value="ARF"/>
    <property type="match status" value="1"/>
</dbReference>
<evidence type="ECO:0000256" key="9">
    <source>
        <dbReference type="ARBA" id="ARBA00022927"/>
    </source>
</evidence>
<dbReference type="PRINTS" id="PR00328">
    <property type="entry name" value="SAR1GTPBP"/>
</dbReference>
<feature type="binding site" evidence="13">
    <location>
        <position position="313"/>
    </location>
    <ligand>
        <name>GTP</name>
        <dbReference type="ChEBI" id="CHEBI:37565"/>
    </ligand>
</feature>
<feature type="non-terminal residue" evidence="18">
    <location>
        <position position="1"/>
    </location>
</feature>
<evidence type="ECO:0000256" key="14">
    <source>
        <dbReference type="PIRSR" id="PIRSR606689-1"/>
    </source>
</evidence>
<feature type="binding site" evidence="13">
    <location>
        <position position="253"/>
    </location>
    <ligand>
        <name>GTP</name>
        <dbReference type="ChEBI" id="CHEBI:37565"/>
    </ligand>
</feature>
<sequence>RVRTQAISYATDNRPKLCTATTVQRIADVSVALPCALSAASATQEARCLPTACVHIWPISNTSKSLCIFCHILKPKPFSRNNFHQHCFTHRHISPSGLSSHTLQLTVSLPNTFILPFIMRFLIDWFYSVLSFLGLRNKSAKILFLGLENAGKTTLMHMLRDDRVSQHPPTQHPTSEEVQLGGITFKVFDLGGHKIARRIWKDYFAQVDAVVFLVDSSDRTGNRLSVAKDELQGLLGDPSLAGVPFLVLGNKIDLPNAVSEDELRTWLGLSYLTTGKGGKAKGSYVGSASSRGSNDKDESAGGSRPCEVFMCSVVRRMGYGEGFRWLSQYIE</sequence>
<dbReference type="GO" id="GO:0046872">
    <property type="term" value="F:metal ion binding"/>
    <property type="evidence" value="ECO:0007669"/>
    <property type="project" value="UniProtKB-KW"/>
</dbReference>
<feature type="binding site" evidence="13">
    <location>
        <position position="154"/>
    </location>
    <ligand>
        <name>GTP</name>
        <dbReference type="ChEBI" id="CHEBI:37565"/>
    </ligand>
</feature>
<keyword evidence="7 16" id="KW-0256">Endoplasmic reticulum</keyword>
<gene>
    <name evidence="18" type="ORF">Agub_g6530</name>
</gene>
<dbReference type="GO" id="GO:0006886">
    <property type="term" value="P:intracellular protein transport"/>
    <property type="evidence" value="ECO:0007669"/>
    <property type="project" value="InterPro"/>
</dbReference>
<feature type="binding site" evidence="13">
    <location>
        <position position="314"/>
    </location>
    <ligand>
        <name>GTP</name>
        <dbReference type="ChEBI" id="CHEBI:37565"/>
    </ligand>
</feature>
<evidence type="ECO:0000256" key="1">
    <source>
        <dbReference type="ARBA" id="ARBA00004395"/>
    </source>
</evidence>
<feature type="binding site" evidence="13">
    <location>
        <position position="153"/>
    </location>
    <ligand>
        <name>GTP</name>
        <dbReference type="ChEBI" id="CHEBI:37565"/>
    </ligand>
</feature>
<keyword evidence="10 16" id="KW-0333">Golgi apparatus</keyword>
<dbReference type="Proteomes" id="UP001054857">
    <property type="component" value="Unassembled WGS sequence"/>
</dbReference>
<keyword evidence="8 16" id="KW-0931">ER-Golgi transport</keyword>
<keyword evidence="4 16" id="KW-0813">Transport</keyword>
<evidence type="ECO:0000256" key="10">
    <source>
        <dbReference type="ARBA" id="ARBA00023034"/>
    </source>
</evidence>
<feature type="region of interest" description="Disordered" evidence="17">
    <location>
        <begin position="277"/>
        <end position="303"/>
    </location>
</feature>
<proteinExistence type="inferred from homology"/>
<keyword evidence="12" id="KW-0472">Membrane</keyword>
<dbReference type="EMBL" id="BMAR01000009">
    <property type="protein sequence ID" value="GFR45149.1"/>
    <property type="molecule type" value="Genomic_DNA"/>
</dbReference>
<keyword evidence="11 14" id="KW-0342">GTP-binding</keyword>
<name>A0AAD3DNI5_9CHLO</name>
<dbReference type="FunFam" id="3.40.50.300:FF:000161">
    <property type="entry name" value="Small COPII coat GTPase"/>
    <property type="match status" value="1"/>
</dbReference>
<evidence type="ECO:0000256" key="5">
    <source>
        <dbReference type="ARBA" id="ARBA00022741"/>
    </source>
</evidence>
<dbReference type="GO" id="GO:0005789">
    <property type="term" value="C:endoplasmic reticulum membrane"/>
    <property type="evidence" value="ECO:0007669"/>
    <property type="project" value="UniProtKB-SubCell"/>
</dbReference>
<evidence type="ECO:0000256" key="12">
    <source>
        <dbReference type="ARBA" id="ARBA00023136"/>
    </source>
</evidence>
<protein>
    <submittedName>
        <fullName evidence="18">Uncharacterized protein</fullName>
    </submittedName>
</protein>
<feature type="binding site" evidence="13">
    <location>
        <position position="151"/>
    </location>
    <ligand>
        <name>GTP</name>
        <dbReference type="ChEBI" id="CHEBI:37565"/>
    </ligand>
</feature>
<dbReference type="GO" id="GO:0000139">
    <property type="term" value="C:Golgi membrane"/>
    <property type="evidence" value="ECO:0007669"/>
    <property type="project" value="UniProtKB-SubCell"/>
</dbReference>
<evidence type="ECO:0000256" key="17">
    <source>
        <dbReference type="SAM" id="MobiDB-lite"/>
    </source>
</evidence>
<feature type="binding site" evidence="15">
    <location>
        <position position="170"/>
    </location>
    <ligand>
        <name>Mg(2+)</name>
        <dbReference type="ChEBI" id="CHEBI:18420"/>
    </ligand>
</feature>
<dbReference type="GO" id="GO:0005525">
    <property type="term" value="F:GTP binding"/>
    <property type="evidence" value="ECO:0007669"/>
    <property type="project" value="UniProtKB-KW"/>
</dbReference>
<dbReference type="SMART" id="SM00178">
    <property type="entry name" value="SAR"/>
    <property type="match status" value="1"/>
</dbReference>
<dbReference type="PANTHER" id="PTHR45684">
    <property type="entry name" value="RE74312P"/>
    <property type="match status" value="1"/>
</dbReference>